<dbReference type="EMBL" id="KN847494">
    <property type="protein sequence ID" value="KIW17350.1"/>
    <property type="molecule type" value="Genomic_DNA"/>
</dbReference>
<dbReference type="GeneID" id="27331625"/>
<proteinExistence type="predicted"/>
<evidence type="ECO:0000313" key="2">
    <source>
        <dbReference type="EMBL" id="KIW17350.1"/>
    </source>
</evidence>
<dbReference type="Proteomes" id="UP000053328">
    <property type="component" value="Unassembled WGS sequence"/>
</dbReference>
<name>A0A0D2BFG1_9EURO</name>
<protein>
    <submittedName>
        <fullName evidence="2">Uncharacterized protein</fullName>
    </submittedName>
</protein>
<keyword evidence="3" id="KW-1185">Reference proteome</keyword>
<reference evidence="2 3" key="1">
    <citation type="submission" date="2015-01" db="EMBL/GenBank/DDBJ databases">
        <title>The Genome Sequence of Exophiala spinifera CBS89968.</title>
        <authorList>
            <consortium name="The Broad Institute Genomics Platform"/>
            <person name="Cuomo C."/>
            <person name="de Hoog S."/>
            <person name="Gorbushina A."/>
            <person name="Stielow B."/>
            <person name="Teixiera M."/>
            <person name="Abouelleil A."/>
            <person name="Chapman S.B."/>
            <person name="Priest M."/>
            <person name="Young S.K."/>
            <person name="Wortman J."/>
            <person name="Nusbaum C."/>
            <person name="Birren B."/>
        </authorList>
    </citation>
    <scope>NUCLEOTIDE SEQUENCE [LARGE SCALE GENOMIC DNA]</scope>
    <source>
        <strain evidence="2 3">CBS 89968</strain>
    </source>
</reference>
<feature type="compositionally biased region" description="Polar residues" evidence="1">
    <location>
        <begin position="259"/>
        <end position="268"/>
    </location>
</feature>
<dbReference type="AlphaFoldDB" id="A0A0D2BFG1"/>
<dbReference type="RefSeq" id="XP_016237566.1">
    <property type="nucleotide sequence ID" value="XM_016378889.1"/>
</dbReference>
<organism evidence="2 3">
    <name type="scientific">Exophiala spinifera</name>
    <dbReference type="NCBI Taxonomy" id="91928"/>
    <lineage>
        <taxon>Eukaryota</taxon>
        <taxon>Fungi</taxon>
        <taxon>Dikarya</taxon>
        <taxon>Ascomycota</taxon>
        <taxon>Pezizomycotina</taxon>
        <taxon>Eurotiomycetes</taxon>
        <taxon>Chaetothyriomycetidae</taxon>
        <taxon>Chaetothyriales</taxon>
        <taxon>Herpotrichiellaceae</taxon>
        <taxon>Exophiala</taxon>
    </lineage>
</organism>
<evidence type="ECO:0000313" key="3">
    <source>
        <dbReference type="Proteomes" id="UP000053328"/>
    </source>
</evidence>
<gene>
    <name evidence="2" type="ORF">PV08_04542</name>
</gene>
<accession>A0A0D2BFG1</accession>
<evidence type="ECO:0000256" key="1">
    <source>
        <dbReference type="SAM" id="MobiDB-lite"/>
    </source>
</evidence>
<feature type="region of interest" description="Disordered" evidence="1">
    <location>
        <begin position="240"/>
        <end position="268"/>
    </location>
</feature>
<sequence>MAVHSDELQWMRGITYIASANILILTCMRWKPVVQPKTLSAIEDTTLPKVTPDFFAALAVVQAAETKMKSHYKYELYRRNPGIIKVRNDIVLLGGVKFTFAECKQPAHRILQEWRLSLCAQYIVYLAMKDKMILDDPKRPKLIIVKADGTKAMTSSSWTRAKSISIWMVDRLQLFHAKSVDVPRSFARALGEKKYGVQVVDPSIEGRFGLVRMRQSKYYEPAVIDFEGVIAKADGDKEEKWEEYGGGTTWDQAGKDETQPTVSSDTAW</sequence>
<dbReference type="HOGENOM" id="CLU_1038414_0_0_1"/>
<dbReference type="VEuPathDB" id="FungiDB:PV08_04542"/>